<geneLocation type="plasmid" evidence="2">
    <name>pkb14400_3</name>
</geneLocation>
<protein>
    <submittedName>
        <fullName evidence="1">Uncharacterized protein</fullName>
    </submittedName>
</protein>
<sequence>MIIGWPAMRQTCLTKAGMKKGHFSVLRIFRKDFKSLLNPPLQNFSLLWGSCFRDSLFHCFVEPDKLELFAVVLHECEPLSHNASELAVKQKN</sequence>
<proteinExistence type="predicted"/>
<reference evidence="1 2" key="1">
    <citation type="journal article" date="2016" name="Microb. Cell Fact.">
        <title>Dissection of exopolysaccharide biosynthesis in Kozakia baliensis.</title>
        <authorList>
            <person name="Brandt J.U."/>
            <person name="Jakob F."/>
            <person name="Behr J."/>
            <person name="Geissler A.J."/>
            <person name="Vogel R.F."/>
        </authorList>
    </citation>
    <scope>NUCLEOTIDE SEQUENCE [LARGE SCALE GENOMIC DNA]</scope>
    <source>
        <strain evidence="1 2">DSM 14400</strain>
        <plasmid evidence="2">Plasmid pkb14400_3</plasmid>
    </source>
</reference>
<keyword evidence="2" id="KW-1185">Reference proteome</keyword>
<evidence type="ECO:0000313" key="2">
    <source>
        <dbReference type="Proteomes" id="UP000179145"/>
    </source>
</evidence>
<dbReference type="KEGG" id="kba:A0U89_15955"/>
<dbReference type="EMBL" id="CP014677">
    <property type="protein sequence ID" value="AOX18790.1"/>
    <property type="molecule type" value="Genomic_DNA"/>
</dbReference>
<name>A0A1D8UYS3_9PROT</name>
<accession>A0A1D8UYS3</accession>
<evidence type="ECO:0000313" key="1">
    <source>
        <dbReference type="EMBL" id="AOX18790.1"/>
    </source>
</evidence>
<dbReference type="Proteomes" id="UP000179145">
    <property type="component" value="Plasmid pKB14400_3"/>
</dbReference>
<organism evidence="1 2">
    <name type="scientific">Kozakia baliensis</name>
    <dbReference type="NCBI Taxonomy" id="153496"/>
    <lineage>
        <taxon>Bacteria</taxon>
        <taxon>Pseudomonadati</taxon>
        <taxon>Pseudomonadota</taxon>
        <taxon>Alphaproteobacteria</taxon>
        <taxon>Acetobacterales</taxon>
        <taxon>Acetobacteraceae</taxon>
        <taxon>Kozakia</taxon>
    </lineage>
</organism>
<gene>
    <name evidence="1" type="ORF">A0U89_15955</name>
</gene>
<dbReference type="AlphaFoldDB" id="A0A1D8UYS3"/>
<keyword evidence="1" id="KW-0614">Plasmid</keyword>